<dbReference type="InterPro" id="IPR024424">
    <property type="entry name" value="G39P_N"/>
</dbReference>
<name>A0A173R6S7_9FIRM</name>
<dbReference type="OrthoDB" id="1634442at2"/>
<organism evidence="2 3">
    <name type="scientific">Agathobacter rectalis</name>
    <dbReference type="NCBI Taxonomy" id="39491"/>
    <lineage>
        <taxon>Bacteria</taxon>
        <taxon>Bacillati</taxon>
        <taxon>Bacillota</taxon>
        <taxon>Clostridia</taxon>
        <taxon>Lachnospirales</taxon>
        <taxon>Lachnospiraceae</taxon>
        <taxon>Agathobacter</taxon>
    </lineage>
</organism>
<reference evidence="2 3" key="1">
    <citation type="submission" date="2015-09" db="EMBL/GenBank/DDBJ databases">
        <authorList>
            <consortium name="Pathogen Informatics"/>
        </authorList>
    </citation>
    <scope>NUCLEOTIDE SEQUENCE [LARGE SCALE GENOMIC DNA]</scope>
    <source>
        <strain evidence="2 3">2789STDY5834968</strain>
    </source>
</reference>
<feature type="domain" description="Replicative helicase inhibitor G39P N-terminal" evidence="1">
    <location>
        <begin position="1"/>
        <end position="68"/>
    </location>
</feature>
<dbReference type="Gene3D" id="1.10.8.200">
    <property type="entry name" value="Replisome organizer (g39p helicase loader/inhibitor protein)"/>
    <property type="match status" value="1"/>
</dbReference>
<gene>
    <name evidence="2" type="ORF">ERS852580_00312</name>
</gene>
<dbReference type="AlphaFoldDB" id="A0A173R6S7"/>
<dbReference type="Pfam" id="PF11417">
    <property type="entry name" value="Inhibitor_G39P"/>
    <property type="match status" value="1"/>
</dbReference>
<evidence type="ECO:0000313" key="3">
    <source>
        <dbReference type="Proteomes" id="UP000095673"/>
    </source>
</evidence>
<sequence length="227" mass="25768">MTRADAARLVAIVVTAYPNFDKFKDAKAIEATVNLWAMMFEQDDSGIVALAVKKHIATNKWPPSVAEIREIMLEIQHPELIEPDKAWLAVSDLMYSAGQFNHGDLSHQLPPLVARAVESIGWTSLWEMHRSAYIGGKPGMDRVAFMQQYTPMYEREKSRSMTPAQLTEKIDNAAGSLPDKGQRLIEYRESERRRKEQEMEAITRGALRLENQIVEQTKLELRGEVLG</sequence>
<accession>A0A173R6S7</accession>
<evidence type="ECO:0000259" key="1">
    <source>
        <dbReference type="Pfam" id="PF11417"/>
    </source>
</evidence>
<dbReference type="RefSeq" id="WP_055236894.1">
    <property type="nucleotide sequence ID" value="NZ_CYXM01000001.1"/>
</dbReference>
<protein>
    <submittedName>
        <fullName evidence="2">Loader and inhibitor of phage G40P</fullName>
    </submittedName>
</protein>
<dbReference type="Proteomes" id="UP000095673">
    <property type="component" value="Unassembled WGS sequence"/>
</dbReference>
<evidence type="ECO:0000313" key="2">
    <source>
        <dbReference type="EMBL" id="CUM73593.1"/>
    </source>
</evidence>
<proteinExistence type="predicted"/>
<dbReference type="EMBL" id="CYXM01000001">
    <property type="protein sequence ID" value="CUM73593.1"/>
    <property type="molecule type" value="Genomic_DNA"/>
</dbReference>